<gene>
    <name evidence="2" type="ORF">I2501_15745</name>
</gene>
<evidence type="ECO:0000259" key="1">
    <source>
        <dbReference type="Pfam" id="PF03992"/>
    </source>
</evidence>
<sequence length="125" mass="14277">MEAKRPARTPQPPYYSVVFTSVREEGDHGYSEMAKEMAELVRSQPGFLGSDECRGADGLGITVAYFDTEENVKAWRANASHTVARNLGRERWYKSYALHVAKVERAYSWERPEDSEQSEESEQPE</sequence>
<dbReference type="RefSeq" id="WP_196194601.1">
    <property type="nucleotide sequence ID" value="NZ_JADPRT010000005.1"/>
</dbReference>
<comment type="caution">
    <text evidence="2">The sequence shown here is derived from an EMBL/GenBank/DDBJ whole genome shotgun (WGS) entry which is preliminary data.</text>
</comment>
<dbReference type="Pfam" id="PF03992">
    <property type="entry name" value="ABM"/>
    <property type="match status" value="1"/>
</dbReference>
<dbReference type="PANTHER" id="PTHR37811">
    <property type="entry name" value="BLL5343 PROTEIN"/>
    <property type="match status" value="1"/>
</dbReference>
<keyword evidence="3" id="KW-1185">Reference proteome</keyword>
<protein>
    <submittedName>
        <fullName evidence="2">Antibiotic biosynthesis monooxygenase</fullName>
    </submittedName>
</protein>
<dbReference type="InterPro" id="IPR011008">
    <property type="entry name" value="Dimeric_a/b-barrel"/>
</dbReference>
<evidence type="ECO:0000313" key="3">
    <source>
        <dbReference type="Proteomes" id="UP000657385"/>
    </source>
</evidence>
<dbReference type="AlphaFoldDB" id="A0A931B6D7"/>
<dbReference type="Gene3D" id="3.30.70.100">
    <property type="match status" value="1"/>
</dbReference>
<dbReference type="GO" id="GO:0004497">
    <property type="term" value="F:monooxygenase activity"/>
    <property type="evidence" value="ECO:0007669"/>
    <property type="project" value="UniProtKB-KW"/>
</dbReference>
<dbReference type="InterPro" id="IPR052936">
    <property type="entry name" value="Jasmonate_Hydroxylase-like"/>
</dbReference>
<dbReference type="Proteomes" id="UP000657385">
    <property type="component" value="Unassembled WGS sequence"/>
</dbReference>
<keyword evidence="2" id="KW-0503">Monooxygenase</keyword>
<name>A0A931B6D7_9ACTN</name>
<organism evidence="2 3">
    <name type="scientific">Streptacidiphilus fuscans</name>
    <dbReference type="NCBI Taxonomy" id="2789292"/>
    <lineage>
        <taxon>Bacteria</taxon>
        <taxon>Bacillati</taxon>
        <taxon>Actinomycetota</taxon>
        <taxon>Actinomycetes</taxon>
        <taxon>Kitasatosporales</taxon>
        <taxon>Streptomycetaceae</taxon>
        <taxon>Streptacidiphilus</taxon>
    </lineage>
</organism>
<feature type="domain" description="ABM" evidence="1">
    <location>
        <begin position="14"/>
        <end position="85"/>
    </location>
</feature>
<accession>A0A931B6D7</accession>
<dbReference type="SUPFAM" id="SSF54909">
    <property type="entry name" value="Dimeric alpha+beta barrel"/>
    <property type="match status" value="1"/>
</dbReference>
<keyword evidence="2" id="KW-0560">Oxidoreductase</keyword>
<dbReference type="EMBL" id="JADPRT010000005">
    <property type="protein sequence ID" value="MBF9069477.1"/>
    <property type="molecule type" value="Genomic_DNA"/>
</dbReference>
<dbReference type="PANTHER" id="PTHR37811:SF2">
    <property type="entry name" value="ABM DOMAIN-CONTAINING PROTEIN"/>
    <property type="match status" value="1"/>
</dbReference>
<reference evidence="2" key="1">
    <citation type="submission" date="2020-11" db="EMBL/GenBank/DDBJ databases">
        <title>Isolation and identification of active actinomycetes.</title>
        <authorList>
            <person name="Yu B."/>
        </authorList>
    </citation>
    <scope>NUCLEOTIDE SEQUENCE</scope>
    <source>
        <strain evidence="2">NEAU-YB345</strain>
    </source>
</reference>
<dbReference type="InterPro" id="IPR007138">
    <property type="entry name" value="ABM_dom"/>
</dbReference>
<proteinExistence type="predicted"/>
<evidence type="ECO:0000313" key="2">
    <source>
        <dbReference type="EMBL" id="MBF9069477.1"/>
    </source>
</evidence>